<comment type="caution">
    <text evidence="2">The sequence shown here is derived from an EMBL/GenBank/DDBJ whole genome shotgun (WGS) entry which is preliminary data.</text>
</comment>
<dbReference type="PANTHER" id="PTHR38664">
    <property type="entry name" value="SLR0058 PROTEIN"/>
    <property type="match status" value="1"/>
</dbReference>
<sequence>MRVYTMKESVRKIGLIGAGLWAMTEEKVNELVKDLVDKGDISKEDGKKAVQDLVEESKKQRIDLEKKISEKIQDTISKADFFTRKDMHELESRLEILEDEVQKMKNKEKMFFK</sequence>
<protein>
    <recommendedName>
        <fullName evidence="3">Poly(Hydroxyalcanoate) granule associated protein (Phasin)</fullName>
    </recommendedName>
</protein>
<dbReference type="PANTHER" id="PTHR38664:SF1">
    <property type="entry name" value="SLR0058 PROTEIN"/>
    <property type="match status" value="1"/>
</dbReference>
<dbReference type="AlphaFoldDB" id="A0A645C1L7"/>
<evidence type="ECO:0008006" key="3">
    <source>
        <dbReference type="Google" id="ProtNLM"/>
    </source>
</evidence>
<name>A0A645C1L7_9ZZZZ</name>
<organism evidence="2">
    <name type="scientific">bioreactor metagenome</name>
    <dbReference type="NCBI Taxonomy" id="1076179"/>
    <lineage>
        <taxon>unclassified sequences</taxon>
        <taxon>metagenomes</taxon>
        <taxon>ecological metagenomes</taxon>
    </lineage>
</organism>
<gene>
    <name evidence="2" type="ORF">SDC9_118494</name>
</gene>
<dbReference type="InterPro" id="IPR008769">
    <property type="entry name" value="PhaF_PhaI"/>
</dbReference>
<keyword evidence="1" id="KW-0175">Coiled coil</keyword>
<reference evidence="2" key="1">
    <citation type="submission" date="2019-08" db="EMBL/GenBank/DDBJ databases">
        <authorList>
            <person name="Kucharzyk K."/>
            <person name="Murdoch R.W."/>
            <person name="Higgins S."/>
            <person name="Loffler F."/>
        </authorList>
    </citation>
    <scope>NUCLEOTIDE SEQUENCE</scope>
</reference>
<dbReference type="EMBL" id="VSSQ01024170">
    <property type="protein sequence ID" value="MPM71529.1"/>
    <property type="molecule type" value="Genomic_DNA"/>
</dbReference>
<proteinExistence type="predicted"/>
<evidence type="ECO:0000313" key="2">
    <source>
        <dbReference type="EMBL" id="MPM71529.1"/>
    </source>
</evidence>
<evidence type="ECO:0000256" key="1">
    <source>
        <dbReference type="SAM" id="Coils"/>
    </source>
</evidence>
<accession>A0A645C1L7</accession>
<feature type="coiled-coil region" evidence="1">
    <location>
        <begin position="47"/>
        <end position="107"/>
    </location>
</feature>